<evidence type="ECO:0000259" key="3">
    <source>
        <dbReference type="PROSITE" id="PS50237"/>
    </source>
</evidence>
<dbReference type="GO" id="GO:0061630">
    <property type="term" value="F:ubiquitin protein ligase activity"/>
    <property type="evidence" value="ECO:0007669"/>
    <property type="project" value="UniProtKB-EC"/>
</dbReference>
<evidence type="ECO:0000256" key="1">
    <source>
        <dbReference type="ARBA" id="ARBA00022786"/>
    </source>
</evidence>
<feature type="domain" description="HECT" evidence="3">
    <location>
        <begin position="176"/>
        <end position="230"/>
    </location>
</feature>
<reference evidence="4 5" key="1">
    <citation type="submission" date="2020-06" db="EMBL/GenBank/DDBJ databases">
        <authorList>
            <person name="Li R."/>
            <person name="Bekaert M."/>
        </authorList>
    </citation>
    <scope>NUCLEOTIDE SEQUENCE [LARGE SCALE GENOMIC DNA]</scope>
    <source>
        <strain evidence="5">wild</strain>
    </source>
</reference>
<dbReference type="InterPro" id="IPR035983">
    <property type="entry name" value="Hect_E3_ubiquitin_ligase"/>
</dbReference>
<dbReference type="EC" id="2.3.2.26" evidence="4"/>
<gene>
    <name evidence="4" type="ORF">MCOR_42188</name>
</gene>
<feature type="active site" description="Glycyl thioester intermediate" evidence="2">
    <location>
        <position position="212"/>
    </location>
</feature>
<dbReference type="PROSITE" id="PS50237">
    <property type="entry name" value="HECT"/>
    <property type="match status" value="1"/>
</dbReference>
<dbReference type="Gene3D" id="3.30.2410.10">
    <property type="entry name" value="Hect, E3 ligase catalytic domain"/>
    <property type="match status" value="1"/>
</dbReference>
<dbReference type="EMBL" id="CACVKT020007607">
    <property type="protein sequence ID" value="CAC5408832.1"/>
    <property type="molecule type" value="Genomic_DNA"/>
</dbReference>
<keyword evidence="4" id="KW-0808">Transferase</keyword>
<evidence type="ECO:0000256" key="2">
    <source>
        <dbReference type="PROSITE-ProRule" id="PRU00104"/>
    </source>
</evidence>
<dbReference type="SUPFAM" id="SSF56204">
    <property type="entry name" value="Hect, E3 ligase catalytic domain"/>
    <property type="match status" value="1"/>
</dbReference>
<name>A0A6J8DMK9_MYTCO</name>
<organism evidence="4 5">
    <name type="scientific">Mytilus coruscus</name>
    <name type="common">Sea mussel</name>
    <dbReference type="NCBI Taxonomy" id="42192"/>
    <lineage>
        <taxon>Eukaryota</taxon>
        <taxon>Metazoa</taxon>
        <taxon>Spiralia</taxon>
        <taxon>Lophotrochozoa</taxon>
        <taxon>Mollusca</taxon>
        <taxon>Bivalvia</taxon>
        <taxon>Autobranchia</taxon>
        <taxon>Pteriomorphia</taxon>
        <taxon>Mytilida</taxon>
        <taxon>Mytiloidea</taxon>
        <taxon>Mytilidae</taxon>
        <taxon>Mytilinae</taxon>
        <taxon>Mytilus</taxon>
    </lineage>
</organism>
<dbReference type="Pfam" id="PF00632">
    <property type="entry name" value="HECT"/>
    <property type="match status" value="1"/>
</dbReference>
<protein>
    <submittedName>
        <fullName evidence="4">G2H3</fullName>
        <ecNumber evidence="4">2.3.2.26</ecNumber>
    </submittedName>
</protein>
<keyword evidence="5" id="KW-1185">Reference proteome</keyword>
<dbReference type="AlphaFoldDB" id="A0A6J8DMK9"/>
<keyword evidence="1 2" id="KW-0833">Ubl conjugation pathway</keyword>
<dbReference type="Proteomes" id="UP000507470">
    <property type="component" value="Unassembled WGS sequence"/>
</dbReference>
<dbReference type="OrthoDB" id="6152329at2759"/>
<evidence type="ECO:0000313" key="5">
    <source>
        <dbReference type="Proteomes" id="UP000507470"/>
    </source>
</evidence>
<keyword evidence="4" id="KW-0012">Acyltransferase</keyword>
<dbReference type="InterPro" id="IPR000569">
    <property type="entry name" value="HECT_dom"/>
</dbReference>
<evidence type="ECO:0000313" key="4">
    <source>
        <dbReference type="EMBL" id="CAC5408832.1"/>
    </source>
</evidence>
<sequence length="230" mass="26300">MLDYSFPYPLYTEDHHQKFLSPVMYNALVGQAGERNIEDIADGDLRGEVQKVVFRKYWIDNKNFKRCIKFARLEQTNECNVNPVDNSGCFRPILNMQQKDKLIMDIVRFLVLKEPVPSSPEMKKLTAEMMEVVLWISKCQFQAATEDGTRRTLLDIERFLIDLQEDEDGEITLGDVLSFATGADCVPPLGFDPSPSITFLHDSGLFPKANTCSMELKLPVSEDFNTFKKT</sequence>
<proteinExistence type="predicted"/>
<accession>A0A6J8DMK9</accession>